<dbReference type="InterPro" id="IPR014918">
    <property type="entry name" value="Phage_tail_3"/>
</dbReference>
<name>A0A8S5SDE5_9CAUD</name>
<dbReference type="Pfam" id="PF08813">
    <property type="entry name" value="Phage_tail_3"/>
    <property type="match status" value="1"/>
</dbReference>
<proteinExistence type="predicted"/>
<evidence type="ECO:0000313" key="1">
    <source>
        <dbReference type="EMBL" id="DAF48803.1"/>
    </source>
</evidence>
<dbReference type="Gene3D" id="4.10.410.40">
    <property type="match status" value="1"/>
</dbReference>
<protein>
    <submittedName>
        <fullName evidence="1">Tail tube protein</fullName>
    </submittedName>
</protein>
<reference evidence="1" key="1">
    <citation type="journal article" date="2021" name="Proc. Natl. Acad. Sci. U.S.A.">
        <title>A Catalog of Tens of Thousands of Viruses from Human Metagenomes Reveals Hidden Associations with Chronic Diseases.</title>
        <authorList>
            <person name="Tisza M.J."/>
            <person name="Buck C.B."/>
        </authorList>
    </citation>
    <scope>NUCLEOTIDE SEQUENCE</scope>
    <source>
        <strain evidence="1">CtfWc3</strain>
    </source>
</reference>
<organism evidence="1">
    <name type="scientific">Myoviridae sp. ctfWc3</name>
    <dbReference type="NCBI Taxonomy" id="2827697"/>
    <lineage>
        <taxon>Viruses</taxon>
        <taxon>Duplodnaviria</taxon>
        <taxon>Heunggongvirae</taxon>
        <taxon>Uroviricota</taxon>
        <taxon>Caudoviricetes</taxon>
    </lineage>
</organism>
<sequence>MLFNLQRFAAVPGLASQGTKLEYSEDGTTWTEVGGVKTIPEIGGSPQTIDVTTLSSKRQESIEGLQQNQSLAFQCVYKGDNFKVLAALSGNHKQYKWKVIFPDGTTSTFTGSFVIKTDSLGTNAALSFTITVTVSEGPEFAPAGSNLASSTPGAHA</sequence>
<dbReference type="EMBL" id="BK032574">
    <property type="protein sequence ID" value="DAF48803.1"/>
    <property type="molecule type" value="Genomic_DNA"/>
</dbReference>
<accession>A0A8S5SDE5</accession>